<feature type="compositionally biased region" description="Basic and acidic residues" evidence="1">
    <location>
        <begin position="30"/>
        <end position="50"/>
    </location>
</feature>
<sequence>MEVAVDQSTKRVILYRSRSPPSVRSVVNEGVRKEKDKSYWGSGIRHEVTGCKRTPSSRSGGPQQKRNKGTERQLRNRGVPSSFHSKGPLGKKIRQFEASFQQRETGQYNLRPRNKVNKESRSRSSKGAQGGPVRSRRERFQKSSQYRHKSKHQGRQEPEQEPRNRRSSHPSPRRCRNSRQQERQEMSGRPASRRTASLKALVGDVNDKINY</sequence>
<evidence type="ECO:0000256" key="1">
    <source>
        <dbReference type="SAM" id="MobiDB-lite"/>
    </source>
</evidence>
<keyword evidence="3" id="KW-1185">Reference proteome</keyword>
<reference evidence="2" key="1">
    <citation type="submission" date="2020-08" db="EMBL/GenBank/DDBJ databases">
        <title>Multicomponent nature underlies the extraordinary mechanical properties of spider dragline silk.</title>
        <authorList>
            <person name="Kono N."/>
            <person name="Nakamura H."/>
            <person name="Mori M."/>
            <person name="Yoshida Y."/>
            <person name="Ohtoshi R."/>
            <person name="Malay A.D."/>
            <person name="Moran D.A.P."/>
            <person name="Tomita M."/>
            <person name="Numata K."/>
            <person name="Arakawa K."/>
        </authorList>
    </citation>
    <scope>NUCLEOTIDE SEQUENCE</scope>
</reference>
<feature type="compositionally biased region" description="Basic and acidic residues" evidence="1">
    <location>
        <begin position="154"/>
        <end position="164"/>
    </location>
</feature>
<evidence type="ECO:0000313" key="2">
    <source>
        <dbReference type="EMBL" id="GFY04174.1"/>
    </source>
</evidence>
<feature type="compositionally biased region" description="Polar residues" evidence="1">
    <location>
        <begin position="98"/>
        <end position="108"/>
    </location>
</feature>
<protein>
    <submittedName>
        <fullName evidence="2">Uncharacterized protein</fullName>
    </submittedName>
</protein>
<gene>
    <name evidence="2" type="ORF">TNCV_1199521</name>
</gene>
<feature type="compositionally biased region" description="Polar residues" evidence="1">
    <location>
        <begin position="54"/>
        <end position="64"/>
    </location>
</feature>
<organism evidence="2 3">
    <name type="scientific">Trichonephila clavipes</name>
    <name type="common">Golden silk orbweaver</name>
    <name type="synonym">Nephila clavipes</name>
    <dbReference type="NCBI Taxonomy" id="2585209"/>
    <lineage>
        <taxon>Eukaryota</taxon>
        <taxon>Metazoa</taxon>
        <taxon>Ecdysozoa</taxon>
        <taxon>Arthropoda</taxon>
        <taxon>Chelicerata</taxon>
        <taxon>Arachnida</taxon>
        <taxon>Araneae</taxon>
        <taxon>Araneomorphae</taxon>
        <taxon>Entelegynae</taxon>
        <taxon>Araneoidea</taxon>
        <taxon>Nephilidae</taxon>
        <taxon>Trichonephila</taxon>
    </lineage>
</organism>
<evidence type="ECO:0000313" key="3">
    <source>
        <dbReference type="Proteomes" id="UP000887159"/>
    </source>
</evidence>
<feature type="compositionally biased region" description="Basic residues" evidence="1">
    <location>
        <begin position="134"/>
        <end position="153"/>
    </location>
</feature>
<feature type="region of interest" description="Disordered" evidence="1">
    <location>
        <begin position="19"/>
        <end position="211"/>
    </location>
</feature>
<dbReference type="AlphaFoldDB" id="A0A8X6V9B8"/>
<comment type="caution">
    <text evidence="2">The sequence shown here is derived from an EMBL/GenBank/DDBJ whole genome shotgun (WGS) entry which is preliminary data.</text>
</comment>
<proteinExistence type="predicted"/>
<accession>A0A8X6V9B8</accession>
<feature type="compositionally biased region" description="Basic residues" evidence="1">
    <location>
        <begin position="165"/>
        <end position="177"/>
    </location>
</feature>
<name>A0A8X6V9B8_TRICX</name>
<dbReference type="EMBL" id="BMAU01021243">
    <property type="protein sequence ID" value="GFY04174.1"/>
    <property type="molecule type" value="Genomic_DNA"/>
</dbReference>
<dbReference type="Proteomes" id="UP000887159">
    <property type="component" value="Unassembled WGS sequence"/>
</dbReference>